<feature type="domain" description="Polyphosphate kinase-2-related" evidence="6">
    <location>
        <begin position="27"/>
        <end position="252"/>
    </location>
</feature>
<dbReference type="Gene3D" id="3.40.50.300">
    <property type="entry name" value="P-loop containing nucleotide triphosphate hydrolases"/>
    <property type="match status" value="1"/>
</dbReference>
<dbReference type="GO" id="GO:0016301">
    <property type="term" value="F:kinase activity"/>
    <property type="evidence" value="ECO:0007669"/>
    <property type="project" value="UniProtKB-KW"/>
</dbReference>
<dbReference type="EMBL" id="BSRI01000001">
    <property type="protein sequence ID" value="GLV55378.1"/>
    <property type="molecule type" value="Genomic_DNA"/>
</dbReference>
<dbReference type="InterPro" id="IPR022486">
    <property type="entry name" value="PPK2_PA0141"/>
</dbReference>
<evidence type="ECO:0000259" key="6">
    <source>
        <dbReference type="Pfam" id="PF03976"/>
    </source>
</evidence>
<keyword evidence="8" id="KW-1185">Reference proteome</keyword>
<proteinExistence type="inferred from homology"/>
<dbReference type="Proteomes" id="UP001344906">
    <property type="component" value="Unassembled WGS sequence"/>
</dbReference>
<dbReference type="PIRSF" id="PIRSF028756">
    <property type="entry name" value="PPK2_prd"/>
    <property type="match status" value="1"/>
</dbReference>
<accession>A0ABQ6FMA1</accession>
<feature type="compositionally biased region" description="Polar residues" evidence="5">
    <location>
        <begin position="1"/>
        <end position="19"/>
    </location>
</feature>
<evidence type="ECO:0000313" key="7">
    <source>
        <dbReference type="EMBL" id="GLV55378.1"/>
    </source>
</evidence>
<dbReference type="InterPro" id="IPR022488">
    <property type="entry name" value="PPK2-related"/>
</dbReference>
<dbReference type="EC" id="2.7.4.-" evidence="4"/>
<comment type="similarity">
    <text evidence="1 4">Belongs to the polyphosphate kinase 2 (PPK2) family. Class I subfamily.</text>
</comment>
<comment type="caution">
    <text evidence="7">The sequence shown here is derived from an EMBL/GenBank/DDBJ whole genome shotgun (WGS) entry which is preliminary data.</text>
</comment>
<evidence type="ECO:0000256" key="1">
    <source>
        <dbReference type="ARBA" id="ARBA00009924"/>
    </source>
</evidence>
<evidence type="ECO:0000256" key="2">
    <source>
        <dbReference type="ARBA" id="ARBA00022679"/>
    </source>
</evidence>
<protein>
    <recommendedName>
        <fullName evidence="4">ADP/GDP-polyphosphate phosphotransferase</fullName>
        <ecNumber evidence="4">2.7.4.-</ecNumber>
    </recommendedName>
    <alternativeName>
        <fullName evidence="4">Polyphosphate kinase PPK2</fullName>
    </alternativeName>
</protein>
<reference evidence="7 8" key="1">
    <citation type="submission" date="2023-02" db="EMBL/GenBank/DDBJ databases">
        <title>Dictyobacter halimunensis sp. nov., a new member of the class Ktedonobacteria from forest soil in a geothermal area.</title>
        <authorList>
            <person name="Rachmania M.K."/>
            <person name="Ningsih F."/>
            <person name="Sakai Y."/>
            <person name="Yabe S."/>
            <person name="Yokota A."/>
            <person name="Sjamsuridzal W."/>
        </authorList>
    </citation>
    <scope>NUCLEOTIDE SEQUENCE [LARGE SCALE GENOMIC DNA]</scope>
    <source>
        <strain evidence="7 8">S3.2.2.5</strain>
    </source>
</reference>
<dbReference type="NCBIfam" id="TIGR03707">
    <property type="entry name" value="PPK2_P_aer"/>
    <property type="match status" value="1"/>
</dbReference>
<comment type="subunit">
    <text evidence="4">Homotetramer.</text>
</comment>
<gene>
    <name evidence="7" type="ORF">KDH_22250</name>
</gene>
<evidence type="ECO:0000256" key="3">
    <source>
        <dbReference type="ARBA" id="ARBA00022777"/>
    </source>
</evidence>
<dbReference type="SUPFAM" id="SSF52540">
    <property type="entry name" value="P-loop containing nucleoside triphosphate hydrolases"/>
    <property type="match status" value="1"/>
</dbReference>
<dbReference type="PANTHER" id="PTHR34383">
    <property type="entry name" value="POLYPHOSPHATE:AMP PHOSPHOTRANSFERASE-RELATED"/>
    <property type="match status" value="1"/>
</dbReference>
<organism evidence="7 8">
    <name type="scientific">Dictyobacter halimunensis</name>
    <dbReference type="NCBI Taxonomy" id="3026934"/>
    <lineage>
        <taxon>Bacteria</taxon>
        <taxon>Bacillati</taxon>
        <taxon>Chloroflexota</taxon>
        <taxon>Ktedonobacteria</taxon>
        <taxon>Ktedonobacterales</taxon>
        <taxon>Dictyobacteraceae</taxon>
        <taxon>Dictyobacter</taxon>
    </lineage>
</organism>
<comment type="function">
    <text evidence="4">Uses inorganic polyphosphate (polyP) as a donor to convert GDP to GTP or ADP to ATP.</text>
</comment>
<dbReference type="PANTHER" id="PTHR34383:SF1">
    <property type="entry name" value="ADP-POLYPHOSPHATE PHOSPHOTRANSFERASE"/>
    <property type="match status" value="1"/>
</dbReference>
<keyword evidence="3 4" id="KW-0418">Kinase</keyword>
<dbReference type="InterPro" id="IPR016898">
    <property type="entry name" value="Polyphosphate_phosphotransfera"/>
</dbReference>
<evidence type="ECO:0000313" key="8">
    <source>
        <dbReference type="Proteomes" id="UP001344906"/>
    </source>
</evidence>
<evidence type="ECO:0000256" key="5">
    <source>
        <dbReference type="SAM" id="MobiDB-lite"/>
    </source>
</evidence>
<sequence length="281" mass="32624">MVKTKPTSASSGHTDNMQAQRRPADKLSRKQFEKELKHLQVELVKLQSWVVHKGLKIVVLFEGRDAAGKGGVIKQITERVSPRIFRIVALPTPTEREKTQMYFQRYIAELPAAGEVVLFDRSWYNRAGVEVVMGFCTPQQHKKFLHDAPLMEHEIINSGVILIKYWFEVSQDEQERRFQSRIADGRKTWKLSPIDLEAHKRWYDYSRAKDIMFEATDTPESPWYVVDADDKRRARLNCIAHFLSKIPYQEAPRQPVELPPRQPANGYVEPARAYNFVPGVY</sequence>
<dbReference type="Pfam" id="PF03976">
    <property type="entry name" value="PPK2"/>
    <property type="match status" value="1"/>
</dbReference>
<evidence type="ECO:0000256" key="4">
    <source>
        <dbReference type="RuleBase" id="RU369062"/>
    </source>
</evidence>
<feature type="region of interest" description="Disordered" evidence="5">
    <location>
        <begin position="1"/>
        <end position="26"/>
    </location>
</feature>
<name>A0ABQ6FMA1_9CHLR</name>
<dbReference type="InterPro" id="IPR027417">
    <property type="entry name" value="P-loop_NTPase"/>
</dbReference>
<keyword evidence="2 4" id="KW-0808">Transferase</keyword>